<protein>
    <recommendedName>
        <fullName evidence="3">Reverse transcriptase zinc-binding domain-containing protein</fullName>
    </recommendedName>
</protein>
<dbReference type="Gramene" id="AET1Gv20874800.2">
    <property type="protein sequence ID" value="AET1Gv20874800.2"/>
    <property type="gene ID" value="AET1Gv20874800"/>
</dbReference>
<evidence type="ECO:0000313" key="2">
    <source>
        <dbReference type="Proteomes" id="UP000015105"/>
    </source>
</evidence>
<organism evidence="1 2">
    <name type="scientific">Aegilops tauschii subsp. strangulata</name>
    <name type="common">Goatgrass</name>
    <dbReference type="NCBI Taxonomy" id="200361"/>
    <lineage>
        <taxon>Eukaryota</taxon>
        <taxon>Viridiplantae</taxon>
        <taxon>Streptophyta</taxon>
        <taxon>Embryophyta</taxon>
        <taxon>Tracheophyta</taxon>
        <taxon>Spermatophyta</taxon>
        <taxon>Magnoliopsida</taxon>
        <taxon>Liliopsida</taxon>
        <taxon>Poales</taxon>
        <taxon>Poaceae</taxon>
        <taxon>BOP clade</taxon>
        <taxon>Pooideae</taxon>
        <taxon>Triticodae</taxon>
        <taxon>Triticeae</taxon>
        <taxon>Triticinae</taxon>
        <taxon>Aegilops</taxon>
    </lineage>
</organism>
<reference evidence="2" key="2">
    <citation type="journal article" date="2017" name="Nat. Plants">
        <title>The Aegilops tauschii genome reveals multiple impacts of transposons.</title>
        <authorList>
            <person name="Zhao G."/>
            <person name="Zou C."/>
            <person name="Li K."/>
            <person name="Wang K."/>
            <person name="Li T."/>
            <person name="Gao L."/>
            <person name="Zhang X."/>
            <person name="Wang H."/>
            <person name="Yang Z."/>
            <person name="Liu X."/>
            <person name="Jiang W."/>
            <person name="Mao L."/>
            <person name="Kong X."/>
            <person name="Jiao Y."/>
            <person name="Jia J."/>
        </authorList>
    </citation>
    <scope>NUCLEOTIDE SEQUENCE [LARGE SCALE GENOMIC DNA]</scope>
    <source>
        <strain evidence="2">cv. AL8/78</strain>
    </source>
</reference>
<reference evidence="1" key="4">
    <citation type="submission" date="2019-03" db="UniProtKB">
        <authorList>
            <consortium name="EnsemblPlants"/>
        </authorList>
    </citation>
    <scope>IDENTIFICATION</scope>
</reference>
<evidence type="ECO:0008006" key="3">
    <source>
        <dbReference type="Google" id="ProtNLM"/>
    </source>
</evidence>
<dbReference type="Proteomes" id="UP000015105">
    <property type="component" value="Chromosome 1D"/>
</dbReference>
<dbReference type="EnsemblPlants" id="AET1Gv20874800.2">
    <property type="protein sequence ID" value="AET1Gv20874800.2"/>
    <property type="gene ID" value="AET1Gv20874800"/>
</dbReference>
<dbReference type="AlphaFoldDB" id="A0A452ZPZ5"/>
<sequence>WLGYQGGLGIKNIEVKNKCLLSKWIYRLAVERDGVWIQLLRNKYLNSKTLAQVTAQPSDSPFWKGLMRQRLSSSTGANLL</sequence>
<reference evidence="1" key="3">
    <citation type="journal article" date="2017" name="Nature">
        <title>Genome sequence of the progenitor of the wheat D genome Aegilops tauschii.</title>
        <authorList>
            <person name="Luo M.C."/>
            <person name="Gu Y.Q."/>
            <person name="Puiu D."/>
            <person name="Wang H."/>
            <person name="Twardziok S.O."/>
            <person name="Deal K.R."/>
            <person name="Huo N."/>
            <person name="Zhu T."/>
            <person name="Wang L."/>
            <person name="Wang Y."/>
            <person name="McGuire P.E."/>
            <person name="Liu S."/>
            <person name="Long H."/>
            <person name="Ramasamy R.K."/>
            <person name="Rodriguez J.C."/>
            <person name="Van S.L."/>
            <person name="Yuan L."/>
            <person name="Wang Z."/>
            <person name="Xia Z."/>
            <person name="Xiao L."/>
            <person name="Anderson O.D."/>
            <person name="Ouyang S."/>
            <person name="Liang Y."/>
            <person name="Zimin A.V."/>
            <person name="Pertea G."/>
            <person name="Qi P."/>
            <person name="Bennetzen J.L."/>
            <person name="Dai X."/>
            <person name="Dawson M.W."/>
            <person name="Muller H.G."/>
            <person name="Kugler K."/>
            <person name="Rivarola-Duarte L."/>
            <person name="Spannagl M."/>
            <person name="Mayer K.F.X."/>
            <person name="Lu F.H."/>
            <person name="Bevan M.W."/>
            <person name="Leroy P."/>
            <person name="Li P."/>
            <person name="You F.M."/>
            <person name="Sun Q."/>
            <person name="Liu Z."/>
            <person name="Lyons E."/>
            <person name="Wicker T."/>
            <person name="Salzberg S.L."/>
            <person name="Devos K.M."/>
            <person name="Dvorak J."/>
        </authorList>
    </citation>
    <scope>NUCLEOTIDE SEQUENCE [LARGE SCALE GENOMIC DNA]</scope>
    <source>
        <strain evidence="1">cv. AL8/78</strain>
    </source>
</reference>
<reference evidence="2" key="1">
    <citation type="journal article" date="2014" name="Science">
        <title>Ancient hybridizations among the ancestral genomes of bread wheat.</title>
        <authorList>
            <consortium name="International Wheat Genome Sequencing Consortium,"/>
            <person name="Marcussen T."/>
            <person name="Sandve S.R."/>
            <person name="Heier L."/>
            <person name="Spannagl M."/>
            <person name="Pfeifer M."/>
            <person name="Jakobsen K.S."/>
            <person name="Wulff B.B."/>
            <person name="Steuernagel B."/>
            <person name="Mayer K.F."/>
            <person name="Olsen O.A."/>
        </authorList>
    </citation>
    <scope>NUCLEOTIDE SEQUENCE [LARGE SCALE GENOMIC DNA]</scope>
    <source>
        <strain evidence="2">cv. AL8/78</strain>
    </source>
</reference>
<reference evidence="1" key="5">
    <citation type="journal article" date="2021" name="G3 (Bethesda)">
        <title>Aegilops tauschii genome assembly Aet v5.0 features greater sequence contiguity and improved annotation.</title>
        <authorList>
            <person name="Wang L."/>
            <person name="Zhu T."/>
            <person name="Rodriguez J.C."/>
            <person name="Deal K.R."/>
            <person name="Dubcovsky J."/>
            <person name="McGuire P.E."/>
            <person name="Lux T."/>
            <person name="Spannagl M."/>
            <person name="Mayer K.F.X."/>
            <person name="Baldrich P."/>
            <person name="Meyers B.C."/>
            <person name="Huo N."/>
            <person name="Gu Y.Q."/>
            <person name="Zhou H."/>
            <person name="Devos K.M."/>
            <person name="Bennetzen J.L."/>
            <person name="Unver T."/>
            <person name="Budak H."/>
            <person name="Gulick P.J."/>
            <person name="Galiba G."/>
            <person name="Kalapos B."/>
            <person name="Nelson D.R."/>
            <person name="Li P."/>
            <person name="You F.M."/>
            <person name="Luo M.C."/>
            <person name="Dvorak J."/>
        </authorList>
    </citation>
    <scope>NUCLEOTIDE SEQUENCE [LARGE SCALE GENOMIC DNA]</scope>
    <source>
        <strain evidence="1">cv. AL8/78</strain>
    </source>
</reference>
<accession>A0A452ZPZ5</accession>
<name>A0A452ZPZ5_AEGTS</name>
<proteinExistence type="predicted"/>
<evidence type="ECO:0000313" key="1">
    <source>
        <dbReference type="EnsemblPlants" id="AET1Gv20874800.2"/>
    </source>
</evidence>
<keyword evidence="2" id="KW-1185">Reference proteome</keyword>